<evidence type="ECO:0000313" key="4">
    <source>
        <dbReference type="Proteomes" id="UP001529256"/>
    </source>
</evidence>
<comment type="caution">
    <text evidence="3">The sequence shown here is derived from an EMBL/GenBank/DDBJ whole genome shotgun (WGS) entry which is preliminary data.</text>
</comment>
<evidence type="ECO:0000256" key="2">
    <source>
        <dbReference type="SAM" id="Phobius"/>
    </source>
</evidence>
<organism evidence="3 4">
    <name type="scientific">Thermophilibacter provencensis</name>
    <dbReference type="NCBI Taxonomy" id="1852386"/>
    <lineage>
        <taxon>Bacteria</taxon>
        <taxon>Bacillati</taxon>
        <taxon>Actinomycetota</taxon>
        <taxon>Coriobacteriia</taxon>
        <taxon>Coriobacteriales</taxon>
        <taxon>Atopobiaceae</taxon>
        <taxon>Thermophilibacter</taxon>
    </lineage>
</organism>
<sequence>MASHFAPNTSQPKEQPEKVSGMASAHSRSDAAYYAQARKGGGNGGHRGRIVAIVIAAVVAVVLVVGGTVGFMLYQSAMTVKDDASQIMAQASTLSESLQNGDADALSASMGTIVEKTNAINSEVHTPLWDVATLIPVVGEDIRSVQTLGSAAHSLVNDALVPVTSSISGIKLSDIFQNGAINVGLIQTLADSLRSATPVIQEAVSQIASLPEAHIPQLRDVLSRVQEPVGQVQGLVDQLQPVLDVLPQMLGANGQTRTYLVIAQNNAELRTTGGLPGAWGTVTITDGVIQMGEFTSILHDPGLKVEITEEEVAAIATNMDTDPAQVNCTPDFTRVGEMAREYWLQEGFGDVNGVIALDPVFLQRLLSLTGSFTAPDGTLVDGTNAAKVLLSDTYWKYGNDGDVQDAYFSSVAGLAFEQIMGNLGNADMNQLFDVIEQCGKEGRVLMWMVDETEQNLMVTFGFDGGIDTDPIKPVLGVYFNDDTYSKINWYTSSNTTWDEGTKNADGTTTYNVTTTLTNNITQEEADSSPLYIHGSNGDKRDNSDMIVFCFFLAPAGGNITDFAWSEDGIIEDYGIAHETLSGLPLIRVRAHARAGETVTFTYKITVSAEAAEPLTLRTTPLAQEY</sequence>
<evidence type="ECO:0000313" key="3">
    <source>
        <dbReference type="EMBL" id="MDM8270459.1"/>
    </source>
</evidence>
<feature type="region of interest" description="Disordered" evidence="1">
    <location>
        <begin position="1"/>
        <end position="23"/>
    </location>
</feature>
<protein>
    <submittedName>
        <fullName evidence="3">DUF4012 domain-containing protein</fullName>
    </submittedName>
</protein>
<keyword evidence="2" id="KW-0472">Membrane</keyword>
<keyword evidence="2" id="KW-0812">Transmembrane</keyword>
<dbReference type="InterPro" id="IPR025101">
    <property type="entry name" value="DUF4012"/>
</dbReference>
<proteinExistence type="predicted"/>
<name>A0ABT7V384_9ACTN</name>
<feature type="compositionally biased region" description="Polar residues" evidence="1">
    <location>
        <begin position="1"/>
        <end position="13"/>
    </location>
</feature>
<accession>A0ABT7V384</accession>
<reference evidence="3 4" key="3">
    <citation type="submission" date="2023-06" db="EMBL/GenBank/DDBJ databases">
        <authorList>
            <person name="Zeman M."/>
            <person name="Kubasova T."/>
            <person name="Jahodarova E."/>
            <person name="Nykrynova M."/>
            <person name="Rychlik I."/>
        </authorList>
    </citation>
    <scope>NUCLEOTIDE SEQUENCE [LARGE SCALE GENOMIC DNA]</scope>
    <source>
        <strain evidence="3 4">153_Feed</strain>
    </source>
</reference>
<dbReference type="RefSeq" id="WP_289510559.1">
    <property type="nucleotide sequence ID" value="NZ_JAUDEA010000002.1"/>
</dbReference>
<keyword evidence="2" id="KW-1133">Transmembrane helix</keyword>
<evidence type="ECO:0000256" key="1">
    <source>
        <dbReference type="SAM" id="MobiDB-lite"/>
    </source>
</evidence>
<dbReference type="Proteomes" id="UP001529256">
    <property type="component" value="Unassembled WGS sequence"/>
</dbReference>
<feature type="transmembrane region" description="Helical" evidence="2">
    <location>
        <begin position="50"/>
        <end position="74"/>
    </location>
</feature>
<reference evidence="3 4" key="1">
    <citation type="submission" date="2023-06" db="EMBL/GenBank/DDBJ databases">
        <title>Identification and characterization of horizontal gene transfer across gut microbiota members of farm animals based on homology search.</title>
        <authorList>
            <person name="Schwarzerova J."/>
            <person name="Nykrynova M."/>
            <person name="Jureckova K."/>
            <person name="Cejkova D."/>
            <person name="Rychlik I."/>
        </authorList>
    </citation>
    <scope>NUCLEOTIDE SEQUENCE [LARGE SCALE GENOMIC DNA]</scope>
    <source>
        <strain evidence="3 4">153_Feed</strain>
    </source>
</reference>
<gene>
    <name evidence="3" type="ORF">QUW25_01975</name>
</gene>
<dbReference type="Pfam" id="PF13196">
    <property type="entry name" value="DUF4012"/>
    <property type="match status" value="1"/>
</dbReference>
<reference evidence="4" key="2">
    <citation type="submission" date="2023-06" db="EMBL/GenBank/DDBJ databases">
        <title>Identification and characterization of horizontal gene transfer across gut microbiota members of farm animals based on homology search.</title>
        <authorList>
            <person name="Zeman M."/>
            <person name="Kubasova T."/>
            <person name="Jahodarova E."/>
            <person name="Nykrynova M."/>
            <person name="Rychlik I."/>
        </authorList>
    </citation>
    <scope>NUCLEOTIDE SEQUENCE [LARGE SCALE GENOMIC DNA]</scope>
    <source>
        <strain evidence="4">153_Feed</strain>
    </source>
</reference>
<dbReference type="EMBL" id="JAUDEA010000002">
    <property type="protein sequence ID" value="MDM8270459.1"/>
    <property type="molecule type" value="Genomic_DNA"/>
</dbReference>
<keyword evidence="4" id="KW-1185">Reference proteome</keyword>